<evidence type="ECO:0000313" key="2">
    <source>
        <dbReference type="EMBL" id="CAA9283543.1"/>
    </source>
</evidence>
<name>A0A6J4JPB4_9CHLR</name>
<proteinExistence type="predicted"/>
<evidence type="ECO:0000256" key="1">
    <source>
        <dbReference type="SAM" id="MobiDB-lite"/>
    </source>
</evidence>
<dbReference type="AlphaFoldDB" id="A0A6J4JPB4"/>
<organism evidence="2">
    <name type="scientific">uncultured Chloroflexia bacterium</name>
    <dbReference type="NCBI Taxonomy" id="1672391"/>
    <lineage>
        <taxon>Bacteria</taxon>
        <taxon>Bacillati</taxon>
        <taxon>Chloroflexota</taxon>
        <taxon>Chloroflexia</taxon>
        <taxon>environmental samples</taxon>
    </lineage>
</organism>
<feature type="compositionally biased region" description="Basic and acidic residues" evidence="1">
    <location>
        <begin position="1"/>
        <end position="10"/>
    </location>
</feature>
<accession>A0A6J4JPB4</accession>
<gene>
    <name evidence="2" type="ORF">AVDCRST_MAG93-3358</name>
</gene>
<reference evidence="2" key="1">
    <citation type="submission" date="2020-02" db="EMBL/GenBank/DDBJ databases">
        <authorList>
            <person name="Meier V. D."/>
        </authorList>
    </citation>
    <scope>NUCLEOTIDE SEQUENCE</scope>
    <source>
        <strain evidence="2">AVDCRST_MAG93</strain>
    </source>
</reference>
<protein>
    <submittedName>
        <fullName evidence="2">Uncharacterized protein</fullName>
    </submittedName>
</protein>
<feature type="compositionally biased region" description="Basic residues" evidence="1">
    <location>
        <begin position="27"/>
        <end position="46"/>
    </location>
</feature>
<dbReference type="EMBL" id="CADCTR010001147">
    <property type="protein sequence ID" value="CAA9283543.1"/>
    <property type="molecule type" value="Genomic_DNA"/>
</dbReference>
<feature type="region of interest" description="Disordered" evidence="1">
    <location>
        <begin position="1"/>
        <end position="88"/>
    </location>
</feature>
<sequence length="88" mass="9540">DNADRARRAPEAAGSDARAGNPGRRALLPRRRDRRGDRRRARRLPPHARPLEAPIGVLVRGTGHRRAHVRAERSGDGGAASSNPSTLL</sequence>
<feature type="non-terminal residue" evidence="2">
    <location>
        <position position="1"/>
    </location>
</feature>
<feature type="non-terminal residue" evidence="2">
    <location>
        <position position="88"/>
    </location>
</feature>